<feature type="region of interest" description="Disordered" evidence="1">
    <location>
        <begin position="23"/>
        <end position="42"/>
    </location>
</feature>
<dbReference type="Proteomes" id="UP001310386">
    <property type="component" value="Unassembled WGS sequence"/>
</dbReference>
<dbReference type="RefSeq" id="WP_371754089.1">
    <property type="nucleotide sequence ID" value="NZ_JAYJLD010000012.1"/>
</dbReference>
<keyword evidence="3" id="KW-1185">Reference proteome</keyword>
<protein>
    <submittedName>
        <fullName evidence="2">Uncharacterized protein</fullName>
    </submittedName>
</protein>
<dbReference type="EMBL" id="JAYJLD010000012">
    <property type="protein sequence ID" value="MEB3101968.1"/>
    <property type="molecule type" value="Genomic_DNA"/>
</dbReference>
<organism evidence="2 3">
    <name type="scientific">Ferviditalea candida</name>
    <dbReference type="NCBI Taxonomy" id="3108399"/>
    <lineage>
        <taxon>Bacteria</taxon>
        <taxon>Bacillati</taxon>
        <taxon>Bacillota</taxon>
        <taxon>Bacilli</taxon>
        <taxon>Bacillales</taxon>
        <taxon>Paenibacillaceae</taxon>
        <taxon>Ferviditalea</taxon>
    </lineage>
</organism>
<sequence length="116" mass="13508">MCVLCGEFVMNIHWTDTRRGASADGEVMVGGSNQRNRQRERSDRVRLANRLLEFSGLKLDDWSGSKYVLRDRKGNTTIIQDMGELWPAVEKMLRRKLDPLDRDFLKHFNKKDKPEG</sequence>
<accession>A0ABU5ZHI2</accession>
<comment type="caution">
    <text evidence="2">The sequence shown here is derived from an EMBL/GenBank/DDBJ whole genome shotgun (WGS) entry which is preliminary data.</text>
</comment>
<proteinExistence type="predicted"/>
<evidence type="ECO:0000256" key="1">
    <source>
        <dbReference type="SAM" id="MobiDB-lite"/>
    </source>
</evidence>
<evidence type="ECO:0000313" key="3">
    <source>
        <dbReference type="Proteomes" id="UP001310386"/>
    </source>
</evidence>
<reference evidence="2" key="1">
    <citation type="submission" date="2023-12" db="EMBL/GenBank/DDBJ databases">
        <title>Fervidustalea candida gen. nov., sp. nov., a novel member of the family Paenibacillaceae isolated from a geothermal area.</title>
        <authorList>
            <person name="Li W.-J."/>
            <person name="Jiao J.-Y."/>
            <person name="Chen Y."/>
        </authorList>
    </citation>
    <scope>NUCLEOTIDE SEQUENCE</scope>
    <source>
        <strain evidence="2">SYSU GA230002</strain>
    </source>
</reference>
<evidence type="ECO:0000313" key="2">
    <source>
        <dbReference type="EMBL" id="MEB3101968.1"/>
    </source>
</evidence>
<name>A0ABU5ZHI2_9BACL</name>
<gene>
    <name evidence="2" type="ORF">VF724_09860</name>
</gene>